<dbReference type="GO" id="GO:0006950">
    <property type="term" value="P:response to stress"/>
    <property type="evidence" value="ECO:0007669"/>
    <property type="project" value="TreeGrafter"/>
</dbReference>
<dbReference type="Pfam" id="PF22381">
    <property type="entry name" value="Staph_reg_Sar_Rot"/>
    <property type="match status" value="1"/>
</dbReference>
<dbReference type="FunFam" id="1.10.10.10:FF:000163">
    <property type="entry name" value="MarR family transcriptional regulator"/>
    <property type="match status" value="1"/>
</dbReference>
<gene>
    <name evidence="7" type="ORF">K788_0001009</name>
</gene>
<dbReference type="AlphaFoldDB" id="A0A0P0RHC9"/>
<dbReference type="Gene3D" id="1.10.10.10">
    <property type="entry name" value="Winged helix-like DNA-binding domain superfamily/Winged helix DNA-binding domain"/>
    <property type="match status" value="1"/>
</dbReference>
<proteinExistence type="predicted"/>
<comment type="subcellular location">
    <subcellularLocation>
        <location evidence="1">Cytoplasm</location>
    </subcellularLocation>
</comment>
<evidence type="ECO:0000313" key="8">
    <source>
        <dbReference type="Proteomes" id="UP000019146"/>
    </source>
</evidence>
<dbReference type="InterPro" id="IPR055166">
    <property type="entry name" value="Transc_reg_Sar_Rot_HTH"/>
</dbReference>
<dbReference type="GO" id="GO:0003700">
    <property type="term" value="F:DNA-binding transcription factor activity"/>
    <property type="evidence" value="ECO:0007669"/>
    <property type="project" value="InterPro"/>
</dbReference>
<dbReference type="KEGG" id="bcai:K788_0001009"/>
<dbReference type="PROSITE" id="PS50995">
    <property type="entry name" value="HTH_MARR_2"/>
    <property type="match status" value="1"/>
</dbReference>
<dbReference type="Proteomes" id="UP000019146">
    <property type="component" value="Chromosome 2"/>
</dbReference>
<dbReference type="PRINTS" id="PR00598">
    <property type="entry name" value="HTHMARR"/>
</dbReference>
<protein>
    <submittedName>
        <fullName evidence="7">Transcriptional regulator, MarR family</fullName>
    </submittedName>
</protein>
<evidence type="ECO:0000256" key="5">
    <source>
        <dbReference type="ARBA" id="ARBA00023163"/>
    </source>
</evidence>
<dbReference type="SMART" id="SM00347">
    <property type="entry name" value="HTH_MARR"/>
    <property type="match status" value="1"/>
</dbReference>
<keyword evidence="3" id="KW-0805">Transcription regulation</keyword>
<evidence type="ECO:0000259" key="6">
    <source>
        <dbReference type="PROSITE" id="PS50995"/>
    </source>
</evidence>
<feature type="domain" description="HTH marR-type" evidence="6">
    <location>
        <begin position="50"/>
        <end position="189"/>
    </location>
</feature>
<sequence length="189" mass="21553">MRRGFSAPACEAATHRTAFLRHNSLHAIHSHASLQGTSMTQRTAFPVTLDEQLCFALYSTSLAMTKAYKPILDRLGLTYPQYLTMLILWESDDVTVKDIAARLNLDSATVTPLLKRLESQGFIERVRGTEDERLVFIRLTKSGVALKRSAREVPEEIFCATQQTPEFLMRLRSDLQQLRGTLNDYLERY</sequence>
<dbReference type="InterPro" id="IPR000835">
    <property type="entry name" value="HTH_MarR-typ"/>
</dbReference>
<dbReference type="InterPro" id="IPR036390">
    <property type="entry name" value="WH_DNA-bd_sf"/>
</dbReference>
<evidence type="ECO:0000313" key="7">
    <source>
        <dbReference type="EMBL" id="ALL67875.1"/>
    </source>
</evidence>
<keyword evidence="2" id="KW-0963">Cytoplasm</keyword>
<dbReference type="GO" id="GO:0003677">
    <property type="term" value="F:DNA binding"/>
    <property type="evidence" value="ECO:0007669"/>
    <property type="project" value="UniProtKB-KW"/>
</dbReference>
<name>A0A0P0RHC9_9BURK</name>
<dbReference type="InterPro" id="IPR039422">
    <property type="entry name" value="MarR/SlyA-like"/>
</dbReference>
<accession>A0A0P0RHC9</accession>
<dbReference type="PANTHER" id="PTHR33164:SF5">
    <property type="entry name" value="ORGANIC HYDROPEROXIDE RESISTANCE TRANSCRIPTIONAL REGULATOR"/>
    <property type="match status" value="1"/>
</dbReference>
<dbReference type="InterPro" id="IPR036388">
    <property type="entry name" value="WH-like_DNA-bd_sf"/>
</dbReference>
<evidence type="ECO:0000256" key="3">
    <source>
        <dbReference type="ARBA" id="ARBA00023015"/>
    </source>
</evidence>
<dbReference type="GO" id="GO:0005737">
    <property type="term" value="C:cytoplasm"/>
    <property type="evidence" value="ECO:0007669"/>
    <property type="project" value="UniProtKB-SubCell"/>
</dbReference>
<dbReference type="EMBL" id="CP012747">
    <property type="protein sequence ID" value="ALL67875.1"/>
    <property type="molecule type" value="Genomic_DNA"/>
</dbReference>
<evidence type="ECO:0000256" key="2">
    <source>
        <dbReference type="ARBA" id="ARBA00022490"/>
    </source>
</evidence>
<reference evidence="7 8" key="1">
    <citation type="journal article" date="2014" name="Genome Announc.">
        <title>Draft Genome Sequence of the Haloacid-Degrading Burkholderia caribensis Strain MBA4.</title>
        <authorList>
            <person name="Pan Y."/>
            <person name="Kong K.F."/>
            <person name="Tsang J.S."/>
        </authorList>
    </citation>
    <scope>NUCLEOTIDE SEQUENCE [LARGE SCALE GENOMIC DNA]</scope>
    <source>
        <strain evidence="7 8">MBA4</strain>
    </source>
</reference>
<evidence type="ECO:0000256" key="1">
    <source>
        <dbReference type="ARBA" id="ARBA00004496"/>
    </source>
</evidence>
<dbReference type="SUPFAM" id="SSF46785">
    <property type="entry name" value="Winged helix' DNA-binding domain"/>
    <property type="match status" value="1"/>
</dbReference>
<organism evidence="7 8">
    <name type="scientific">Paraburkholderia caribensis MBA4</name>
    <dbReference type="NCBI Taxonomy" id="1323664"/>
    <lineage>
        <taxon>Bacteria</taxon>
        <taxon>Pseudomonadati</taxon>
        <taxon>Pseudomonadota</taxon>
        <taxon>Betaproteobacteria</taxon>
        <taxon>Burkholderiales</taxon>
        <taxon>Burkholderiaceae</taxon>
        <taxon>Paraburkholderia</taxon>
    </lineage>
</organism>
<evidence type="ECO:0000256" key="4">
    <source>
        <dbReference type="ARBA" id="ARBA00023125"/>
    </source>
</evidence>
<keyword evidence="4" id="KW-0238">DNA-binding</keyword>
<keyword evidence="5" id="KW-0804">Transcription</keyword>
<dbReference type="PANTHER" id="PTHR33164">
    <property type="entry name" value="TRANSCRIPTIONAL REGULATOR, MARR FAMILY"/>
    <property type="match status" value="1"/>
</dbReference>